<evidence type="ECO:0000256" key="11">
    <source>
        <dbReference type="ARBA" id="ARBA00023136"/>
    </source>
</evidence>
<dbReference type="Proteomes" id="UP000694557">
    <property type="component" value="Unassembled WGS sequence"/>
</dbReference>
<dbReference type="GO" id="GO:0008017">
    <property type="term" value="F:microtubule binding"/>
    <property type="evidence" value="ECO:0007669"/>
    <property type="project" value="InterPro"/>
</dbReference>
<keyword evidence="21" id="KW-1185">Reference proteome</keyword>
<feature type="coiled-coil region" evidence="18">
    <location>
        <begin position="183"/>
        <end position="249"/>
    </location>
</feature>
<evidence type="ECO:0000256" key="17">
    <source>
        <dbReference type="RuleBase" id="RU000394"/>
    </source>
</evidence>
<keyword evidence="4" id="KW-0963">Cytoplasm</keyword>
<dbReference type="Pfam" id="PF00225">
    <property type="entry name" value="Kinesin"/>
    <property type="match status" value="1"/>
</dbReference>
<evidence type="ECO:0000256" key="2">
    <source>
        <dbReference type="ARBA" id="ARBA00004300"/>
    </source>
</evidence>
<protein>
    <recommendedName>
        <fullName evidence="17">Kinesin-like protein</fullName>
    </recommendedName>
</protein>
<evidence type="ECO:0000256" key="15">
    <source>
        <dbReference type="ARBA" id="ARBA00060102"/>
    </source>
</evidence>
<keyword evidence="13" id="KW-0206">Cytoskeleton</keyword>
<evidence type="ECO:0000256" key="6">
    <source>
        <dbReference type="ARBA" id="ARBA00022701"/>
    </source>
</evidence>
<dbReference type="InterPro" id="IPR027417">
    <property type="entry name" value="P-loop_NTPase"/>
</dbReference>
<evidence type="ECO:0000256" key="9">
    <source>
        <dbReference type="ARBA" id="ARBA00022949"/>
    </source>
</evidence>
<reference evidence="20" key="1">
    <citation type="submission" date="2025-08" db="UniProtKB">
        <authorList>
            <consortium name="Ensembl"/>
        </authorList>
    </citation>
    <scope>IDENTIFICATION</scope>
</reference>
<keyword evidence="5" id="KW-0597">Phosphoprotein</keyword>
<evidence type="ECO:0000313" key="20">
    <source>
        <dbReference type="Ensembl" id="ENSOKIP00005011173.1"/>
    </source>
</evidence>
<keyword evidence="14" id="KW-0968">Cytoplasmic vesicle</keyword>
<dbReference type="GO" id="GO:0007018">
    <property type="term" value="P:microtubule-based movement"/>
    <property type="evidence" value="ECO:0007669"/>
    <property type="project" value="InterPro"/>
</dbReference>
<dbReference type="PROSITE" id="PS00411">
    <property type="entry name" value="KINESIN_MOTOR_1"/>
    <property type="match status" value="1"/>
</dbReference>
<evidence type="ECO:0000313" key="21">
    <source>
        <dbReference type="Proteomes" id="UP000694557"/>
    </source>
</evidence>
<evidence type="ECO:0000256" key="5">
    <source>
        <dbReference type="ARBA" id="ARBA00022553"/>
    </source>
</evidence>
<dbReference type="GO" id="GO:0005813">
    <property type="term" value="C:centrosome"/>
    <property type="evidence" value="ECO:0007669"/>
    <property type="project" value="UniProtKB-SubCell"/>
</dbReference>
<evidence type="ECO:0000256" key="18">
    <source>
        <dbReference type="SAM" id="Coils"/>
    </source>
</evidence>
<dbReference type="GeneTree" id="ENSGT00940000154022"/>
<evidence type="ECO:0000256" key="1">
    <source>
        <dbReference type="ARBA" id="ARBA00004284"/>
    </source>
</evidence>
<keyword evidence="7 16" id="KW-0547">Nucleotide-binding</keyword>
<dbReference type="GO" id="GO:0005524">
    <property type="term" value="F:ATP binding"/>
    <property type="evidence" value="ECO:0007669"/>
    <property type="project" value="UniProtKB-UniRule"/>
</dbReference>
<evidence type="ECO:0000256" key="10">
    <source>
        <dbReference type="ARBA" id="ARBA00023054"/>
    </source>
</evidence>
<keyword evidence="10 18" id="KW-0175">Coiled coil</keyword>
<proteinExistence type="inferred from homology"/>
<dbReference type="InterPro" id="IPR019821">
    <property type="entry name" value="Kinesin_motor_CS"/>
</dbReference>
<dbReference type="PRINTS" id="PR00380">
    <property type="entry name" value="KINESINHEAVY"/>
</dbReference>
<dbReference type="PANTHER" id="PTHR47972:SF5">
    <property type="entry name" value="KINESIN-LIKE PROTEIN KIFC3"/>
    <property type="match status" value="1"/>
</dbReference>
<evidence type="ECO:0000256" key="14">
    <source>
        <dbReference type="ARBA" id="ARBA00023329"/>
    </source>
</evidence>
<keyword evidence="11" id="KW-0472">Membrane</keyword>
<sequence length="721" mass="81825">GVRAVQRLGEPQEHQQHSNRLIQEGEQLIAALRTQVGELEEKLLDQNQEVERLRSELGATDLEKHLELLVVENERLKQELKACKTSLLQEPPPPACTTTDCPHSQVWVRQLEESKRHAEEMQRQLEESKCQQGEVEQQLSVRLRDCEEELARQATRPHQYVTEIVEVESSESQQAVAEAQAKSVALQEQLSLQRQLLRELETQLHDSQRTSTQLRAQILVYEGEMERAQGQLEAEMQNLEEEKNRVIEEAFIRAESEMKAVHENLAGVRMNLLTLQPALRTLTCDYNCLKRQVQDFPFMLEKAITEAKQEICQVIGEVSSANQELLRKYKREMNLRKKCHNELVRIKGNIRVFCRVRPVCRGEHDSAENMVSFDPDDDALLYLSNKVKLMTFELDKVFHPQATQEEVFQEVQSLVTSCIDGFNVCIFAYGQTGSGKTYTMEGVAKDPGINQRALRLLFSEVTEKAPDWDFKITVSMVEIYNETLRNLLGDIQGEKLDIKMNPDGSGQLYVPGLTEFTVQSPEDINRVFELGHMNRATACTNLNEHSSRSHALLIITVAGVNSSTGHRTQGKLNLVDLAGSERIAKSGAEGSRLREAQCINKSLSALGDVINALRSRHSHVPFRNSRLTYLLSDSLSGDSKTLMMVQVSPLVSNMSESVCSLKFAQRVRTIELGNATRRQWENSSTSSSSIELWLVYCLFILQPSFKFLGICPILHLHITRF</sequence>
<dbReference type="GO" id="GO:0005874">
    <property type="term" value="C:microtubule"/>
    <property type="evidence" value="ECO:0007669"/>
    <property type="project" value="UniProtKB-KW"/>
</dbReference>
<evidence type="ECO:0000256" key="8">
    <source>
        <dbReference type="ARBA" id="ARBA00022840"/>
    </source>
</evidence>
<dbReference type="SUPFAM" id="SSF52540">
    <property type="entry name" value="P-loop containing nucleoside triphosphate hydrolases"/>
    <property type="match status" value="1"/>
</dbReference>
<feature type="coiled-coil region" evidence="18">
    <location>
        <begin position="22"/>
        <end position="138"/>
    </location>
</feature>
<dbReference type="GO" id="GO:0005871">
    <property type="term" value="C:kinesin complex"/>
    <property type="evidence" value="ECO:0007669"/>
    <property type="project" value="UniProtKB-ARBA"/>
</dbReference>
<dbReference type="AlphaFoldDB" id="A0A8C7F3V4"/>
<keyword evidence="12 16" id="KW-0505">Motor protein</keyword>
<evidence type="ECO:0000256" key="3">
    <source>
        <dbReference type="ARBA" id="ARBA00004536"/>
    </source>
</evidence>
<dbReference type="GO" id="GO:0003777">
    <property type="term" value="F:microtubule motor activity"/>
    <property type="evidence" value="ECO:0007669"/>
    <property type="project" value="InterPro"/>
</dbReference>
<evidence type="ECO:0000256" key="13">
    <source>
        <dbReference type="ARBA" id="ARBA00023212"/>
    </source>
</evidence>
<keyword evidence="8 16" id="KW-0067">ATP-binding</keyword>
<comment type="similarity">
    <text evidence="16 17">Belongs to the TRAFAC class myosin-kinesin ATPase superfamily. Kinesin family.</text>
</comment>
<accession>A0A8C7F3V4</accession>
<evidence type="ECO:0000256" key="4">
    <source>
        <dbReference type="ARBA" id="ARBA00022490"/>
    </source>
</evidence>
<dbReference type="InterPro" id="IPR027640">
    <property type="entry name" value="Kinesin-like_fam"/>
</dbReference>
<gene>
    <name evidence="20" type="primary">KIFC3</name>
    <name evidence="20" type="synonym">LOC109884839</name>
</gene>
<reference evidence="20" key="2">
    <citation type="submission" date="2025-09" db="UniProtKB">
        <authorList>
            <consortium name="Ensembl"/>
        </authorList>
    </citation>
    <scope>IDENTIFICATION</scope>
</reference>
<dbReference type="InterPro" id="IPR036961">
    <property type="entry name" value="Kinesin_motor_dom_sf"/>
</dbReference>
<evidence type="ECO:0000256" key="12">
    <source>
        <dbReference type="ARBA" id="ARBA00023175"/>
    </source>
</evidence>
<comment type="function">
    <text evidence="15">Minus-end microtubule-dependent motor protein. Involved in apically targeted transport. Required for zonula adherens maintenance.</text>
</comment>
<dbReference type="GO" id="GO:0030659">
    <property type="term" value="C:cytoplasmic vesicle membrane"/>
    <property type="evidence" value="ECO:0007669"/>
    <property type="project" value="UniProtKB-SubCell"/>
</dbReference>
<name>A0A8C7F3V4_ONCKI</name>
<evidence type="ECO:0000256" key="7">
    <source>
        <dbReference type="ARBA" id="ARBA00022741"/>
    </source>
</evidence>
<dbReference type="Ensembl" id="ENSOKIT00005011906.1">
    <property type="protein sequence ID" value="ENSOKIP00005011173.1"/>
    <property type="gene ID" value="ENSOKIG00005004741.1"/>
</dbReference>
<dbReference type="CDD" id="cd01366">
    <property type="entry name" value="KISc_C_terminal"/>
    <property type="match status" value="1"/>
</dbReference>
<dbReference type="GO" id="GO:0005912">
    <property type="term" value="C:adherens junction"/>
    <property type="evidence" value="ECO:0007669"/>
    <property type="project" value="UniProtKB-SubCell"/>
</dbReference>
<keyword evidence="9" id="KW-0965">Cell junction</keyword>
<dbReference type="PANTHER" id="PTHR47972">
    <property type="entry name" value="KINESIN-LIKE PROTEIN KLP-3"/>
    <property type="match status" value="1"/>
</dbReference>
<dbReference type="Gene3D" id="3.40.850.10">
    <property type="entry name" value="Kinesin motor domain"/>
    <property type="match status" value="1"/>
</dbReference>
<dbReference type="FunFam" id="3.40.850.10:FF:000022">
    <property type="entry name" value="Kinesin-like protein"/>
    <property type="match status" value="1"/>
</dbReference>
<organism evidence="20 21">
    <name type="scientific">Oncorhynchus kisutch</name>
    <name type="common">Coho salmon</name>
    <name type="synonym">Salmo kisutch</name>
    <dbReference type="NCBI Taxonomy" id="8019"/>
    <lineage>
        <taxon>Eukaryota</taxon>
        <taxon>Metazoa</taxon>
        <taxon>Chordata</taxon>
        <taxon>Craniata</taxon>
        <taxon>Vertebrata</taxon>
        <taxon>Euteleostomi</taxon>
        <taxon>Actinopterygii</taxon>
        <taxon>Neopterygii</taxon>
        <taxon>Teleostei</taxon>
        <taxon>Protacanthopterygii</taxon>
        <taxon>Salmoniformes</taxon>
        <taxon>Salmonidae</taxon>
        <taxon>Salmoninae</taxon>
        <taxon>Oncorhynchus</taxon>
    </lineage>
</organism>
<comment type="subcellular location">
    <subcellularLocation>
        <location evidence="3">Cell junction</location>
        <location evidence="3">Adherens junction</location>
    </subcellularLocation>
    <subcellularLocation>
        <location evidence="2">Cytoplasm</location>
        <location evidence="2">Cytoskeleton</location>
        <location evidence="2">Microtubule organizing center</location>
        <location evidence="2">Centrosome</location>
    </subcellularLocation>
    <subcellularLocation>
        <location evidence="1">Cytoplasmic vesicle membrane</location>
        <topology evidence="1">Peripheral membrane protein</topology>
    </subcellularLocation>
</comment>
<dbReference type="PROSITE" id="PS50067">
    <property type="entry name" value="KINESIN_MOTOR_2"/>
    <property type="match status" value="1"/>
</dbReference>
<evidence type="ECO:0000256" key="16">
    <source>
        <dbReference type="PROSITE-ProRule" id="PRU00283"/>
    </source>
</evidence>
<evidence type="ECO:0000259" key="19">
    <source>
        <dbReference type="PROSITE" id="PS50067"/>
    </source>
</evidence>
<feature type="binding site" evidence="16">
    <location>
        <begin position="430"/>
        <end position="437"/>
    </location>
    <ligand>
        <name>ATP</name>
        <dbReference type="ChEBI" id="CHEBI:30616"/>
    </ligand>
</feature>
<dbReference type="InterPro" id="IPR001752">
    <property type="entry name" value="Kinesin_motor_dom"/>
</dbReference>
<dbReference type="SMART" id="SM00129">
    <property type="entry name" value="KISc"/>
    <property type="match status" value="1"/>
</dbReference>
<feature type="domain" description="Kinesin motor" evidence="19">
    <location>
        <begin position="349"/>
        <end position="670"/>
    </location>
</feature>
<keyword evidence="6 17" id="KW-0493">Microtubule</keyword>